<dbReference type="InterPro" id="IPR002481">
    <property type="entry name" value="FUR"/>
</dbReference>
<reference evidence="8 9" key="1">
    <citation type="submission" date="2016-10" db="EMBL/GenBank/DDBJ databases">
        <authorList>
            <person name="de Groot N.N."/>
        </authorList>
    </citation>
    <scope>NUCLEOTIDE SEQUENCE [LARGE SCALE GENOMIC DNA]</scope>
    <source>
        <strain evidence="8 9">CGMCC 4.2022</strain>
    </source>
</reference>
<evidence type="ECO:0000313" key="9">
    <source>
        <dbReference type="Proteomes" id="UP000199341"/>
    </source>
</evidence>
<dbReference type="OrthoDB" id="8659436at2"/>
<evidence type="ECO:0000313" key="8">
    <source>
        <dbReference type="EMBL" id="SDP22417.1"/>
    </source>
</evidence>
<dbReference type="GO" id="GO:0008270">
    <property type="term" value="F:zinc ion binding"/>
    <property type="evidence" value="ECO:0007669"/>
    <property type="project" value="TreeGrafter"/>
</dbReference>
<dbReference type="Proteomes" id="UP000199341">
    <property type="component" value="Unassembled WGS sequence"/>
</dbReference>
<dbReference type="InterPro" id="IPR036388">
    <property type="entry name" value="WH-like_DNA-bd_sf"/>
</dbReference>
<keyword evidence="2" id="KW-0678">Repressor</keyword>
<accession>A0A1H0QYX9</accession>
<keyword evidence="4" id="KW-0805">Transcription regulation</keyword>
<dbReference type="SUPFAM" id="SSF46785">
    <property type="entry name" value="Winged helix' DNA-binding domain"/>
    <property type="match status" value="1"/>
</dbReference>
<evidence type="ECO:0000256" key="1">
    <source>
        <dbReference type="ARBA" id="ARBA00007957"/>
    </source>
</evidence>
<evidence type="ECO:0000256" key="5">
    <source>
        <dbReference type="ARBA" id="ARBA00023125"/>
    </source>
</evidence>
<dbReference type="Gene3D" id="1.10.10.10">
    <property type="entry name" value="Winged helix-like DNA-binding domain superfamily/Winged helix DNA-binding domain"/>
    <property type="match status" value="1"/>
</dbReference>
<dbReference type="CDD" id="cd07153">
    <property type="entry name" value="Fur_like"/>
    <property type="match status" value="1"/>
</dbReference>
<keyword evidence="6" id="KW-0804">Transcription</keyword>
<keyword evidence="7" id="KW-0479">Metal-binding</keyword>
<sequence>MASTDWKSDLRQRGYRLTPQRELVLEAVDALEHATPDGILCEVRKTASGINISTVYRTLELLEELGLVNHAHLGHGAPTYHLADRYNHMHLVCRDCDAVTEADVELAAPLRDTLRERFGFETDMKHFAIFGRCKDCAGKSGTGTGAGGRAEA</sequence>
<dbReference type="FunFam" id="1.10.10.10:FF:000139">
    <property type="entry name" value="Fur family transcriptional regulator"/>
    <property type="match status" value="1"/>
</dbReference>
<evidence type="ECO:0000256" key="2">
    <source>
        <dbReference type="ARBA" id="ARBA00022491"/>
    </source>
</evidence>
<feature type="binding site" evidence="7">
    <location>
        <position position="93"/>
    </location>
    <ligand>
        <name>Zn(2+)</name>
        <dbReference type="ChEBI" id="CHEBI:29105"/>
    </ligand>
</feature>
<dbReference type="GO" id="GO:0000976">
    <property type="term" value="F:transcription cis-regulatory region binding"/>
    <property type="evidence" value="ECO:0007669"/>
    <property type="project" value="TreeGrafter"/>
</dbReference>
<feature type="binding site" evidence="7">
    <location>
        <position position="96"/>
    </location>
    <ligand>
        <name>Zn(2+)</name>
        <dbReference type="ChEBI" id="CHEBI:29105"/>
    </ligand>
</feature>
<evidence type="ECO:0000256" key="6">
    <source>
        <dbReference type="ARBA" id="ARBA00023163"/>
    </source>
</evidence>
<feature type="binding site" evidence="7">
    <location>
        <position position="133"/>
    </location>
    <ligand>
        <name>Zn(2+)</name>
        <dbReference type="ChEBI" id="CHEBI:29105"/>
    </ligand>
</feature>
<dbReference type="Gene3D" id="3.30.1490.190">
    <property type="match status" value="1"/>
</dbReference>
<comment type="cofactor">
    <cofactor evidence="7">
        <name>Zn(2+)</name>
        <dbReference type="ChEBI" id="CHEBI:29105"/>
    </cofactor>
    <text evidence="7">Binds 1 zinc ion per subunit.</text>
</comment>
<protein>
    <submittedName>
        <fullName evidence="8">Nickel uptake regulator, Fur family</fullName>
    </submittedName>
</protein>
<dbReference type="GO" id="GO:0003700">
    <property type="term" value="F:DNA-binding transcription factor activity"/>
    <property type="evidence" value="ECO:0007669"/>
    <property type="project" value="InterPro"/>
</dbReference>
<dbReference type="STRING" id="310781.SAMN05216259_12055"/>
<dbReference type="EMBL" id="FNIE01000020">
    <property type="protein sequence ID" value="SDP22417.1"/>
    <property type="molecule type" value="Genomic_DNA"/>
</dbReference>
<feature type="binding site" evidence="7">
    <location>
        <position position="136"/>
    </location>
    <ligand>
        <name>Zn(2+)</name>
        <dbReference type="ChEBI" id="CHEBI:29105"/>
    </ligand>
</feature>
<dbReference type="Pfam" id="PF01475">
    <property type="entry name" value="FUR"/>
    <property type="match status" value="1"/>
</dbReference>
<dbReference type="PANTHER" id="PTHR33202:SF7">
    <property type="entry name" value="FERRIC UPTAKE REGULATION PROTEIN"/>
    <property type="match status" value="1"/>
</dbReference>
<organism evidence="8 9">
    <name type="scientific">Actinacidiphila guanduensis</name>
    <dbReference type="NCBI Taxonomy" id="310781"/>
    <lineage>
        <taxon>Bacteria</taxon>
        <taxon>Bacillati</taxon>
        <taxon>Actinomycetota</taxon>
        <taxon>Actinomycetes</taxon>
        <taxon>Kitasatosporales</taxon>
        <taxon>Streptomycetaceae</taxon>
        <taxon>Actinacidiphila</taxon>
    </lineage>
</organism>
<dbReference type="GO" id="GO:1900376">
    <property type="term" value="P:regulation of secondary metabolite biosynthetic process"/>
    <property type="evidence" value="ECO:0007669"/>
    <property type="project" value="TreeGrafter"/>
</dbReference>
<dbReference type="InterPro" id="IPR043135">
    <property type="entry name" value="Fur_C"/>
</dbReference>
<dbReference type="GO" id="GO:0045892">
    <property type="term" value="P:negative regulation of DNA-templated transcription"/>
    <property type="evidence" value="ECO:0007669"/>
    <property type="project" value="TreeGrafter"/>
</dbReference>
<comment type="similarity">
    <text evidence="1">Belongs to the Fur family.</text>
</comment>
<dbReference type="InterPro" id="IPR036390">
    <property type="entry name" value="WH_DNA-bd_sf"/>
</dbReference>
<keyword evidence="5" id="KW-0238">DNA-binding</keyword>
<dbReference type="RefSeq" id="WP_093787975.1">
    <property type="nucleotide sequence ID" value="NZ_FNIE01000020.1"/>
</dbReference>
<evidence type="ECO:0000256" key="4">
    <source>
        <dbReference type="ARBA" id="ARBA00023015"/>
    </source>
</evidence>
<name>A0A1H0QYX9_9ACTN</name>
<evidence type="ECO:0000256" key="3">
    <source>
        <dbReference type="ARBA" id="ARBA00022833"/>
    </source>
</evidence>
<dbReference type="AlphaFoldDB" id="A0A1H0QYX9"/>
<evidence type="ECO:0000256" key="7">
    <source>
        <dbReference type="PIRSR" id="PIRSR602481-1"/>
    </source>
</evidence>
<keyword evidence="9" id="KW-1185">Reference proteome</keyword>
<proteinExistence type="inferred from homology"/>
<gene>
    <name evidence="8" type="ORF">SAMN05216259_12055</name>
</gene>
<keyword evidence="3 7" id="KW-0862">Zinc</keyword>
<dbReference type="PANTHER" id="PTHR33202">
    <property type="entry name" value="ZINC UPTAKE REGULATION PROTEIN"/>
    <property type="match status" value="1"/>
</dbReference>